<dbReference type="RefSeq" id="WP_258387447.1">
    <property type="nucleotide sequence ID" value="NZ_CP091430.1"/>
</dbReference>
<evidence type="ECO:0000313" key="1">
    <source>
        <dbReference type="EMBL" id="UVI31385.1"/>
    </source>
</evidence>
<evidence type="ECO:0000313" key="2">
    <source>
        <dbReference type="Proteomes" id="UP001057877"/>
    </source>
</evidence>
<name>A0ABY5SCX7_9BACL</name>
<protein>
    <submittedName>
        <fullName evidence="1">Uncharacterized protein</fullName>
    </submittedName>
</protein>
<gene>
    <name evidence="1" type="ORF">L1F29_06055</name>
</gene>
<accession>A0ABY5SCX7</accession>
<sequence length="92" mass="10098">MYNKYCIKYGLRDVRYPTITLLKLKRRINNGHHGDMQMGNFAGFAMTIGIVGAEESLAGECSFKDAKVTVSELSGTTFMKLSSGFTSFGSPC</sequence>
<dbReference type="EMBL" id="CP091430">
    <property type="protein sequence ID" value="UVI31385.1"/>
    <property type="molecule type" value="Genomic_DNA"/>
</dbReference>
<organism evidence="1 2">
    <name type="scientific">Paenibacillus spongiae</name>
    <dbReference type="NCBI Taxonomy" id="2909671"/>
    <lineage>
        <taxon>Bacteria</taxon>
        <taxon>Bacillati</taxon>
        <taxon>Bacillota</taxon>
        <taxon>Bacilli</taxon>
        <taxon>Bacillales</taxon>
        <taxon>Paenibacillaceae</taxon>
        <taxon>Paenibacillus</taxon>
    </lineage>
</organism>
<proteinExistence type="predicted"/>
<keyword evidence="2" id="KW-1185">Reference proteome</keyword>
<dbReference type="Proteomes" id="UP001057877">
    <property type="component" value="Chromosome"/>
</dbReference>
<reference evidence="1" key="1">
    <citation type="submission" date="2022-01" db="EMBL/GenBank/DDBJ databases">
        <title>Paenibacillus spongiae sp. nov., isolated from marine sponge.</title>
        <authorList>
            <person name="Li Z."/>
            <person name="Zhang M."/>
        </authorList>
    </citation>
    <scope>NUCLEOTIDE SEQUENCE</scope>
    <source>
        <strain evidence="1">PHS-Z3</strain>
    </source>
</reference>